<dbReference type="PIRSF" id="PIRSF001267">
    <property type="entry name" value="Pyrophosphatase_GppA_Ppx"/>
    <property type="match status" value="1"/>
</dbReference>
<dbReference type="CDD" id="cd24052">
    <property type="entry name" value="ASKHA_NBD_HpPPX-GppA-like"/>
    <property type="match status" value="1"/>
</dbReference>
<sequence length="489" mass="55131">MAKRVAVIDIGSNSVRMVIYEKTSRFAFHILHEAKSRVRISENAYQNGGNLQEIPMQRAFDALSDFLSIVSSFKARKTLCIATSALRDAPNKKDFINRIRNSLGLNIKVIDGEKEAYLGAVACINLLPQQKDALSIDIGGGSTEFSLIDGQKMSSNISVNLGTVRLKELFFDKGDIDGAKKYIDSQLQQLDGTNISTVIGIGGTFRAISNGILSKSGYPIDKLHAYEPNYEEFEKVLEKIVKSDEDELKDLGIKSSRFDVIKPGALILLRVFKKFNIQKLVTSGAGVREGLFLTDLLRNSNDRFPANYNTSVRYILDAHIDNHEYANQLSKVSKMLFDLTHKELGIEERYRYELSVAAKLCMSGNNIHYYSHNKNSYNLIKDALEFGFTHKQIILIATLTRYAKRKLPSQSHIQKFKELLPDSEQLEALSFLLSLAVALLGHYPRNIDFTLSFEDSELKIHSKNSLYLAKESIKKLDMMPKNSINISFY</sequence>
<comment type="caution">
    <text evidence="4">The sequence shown here is derived from an EMBL/GenBank/DDBJ whole genome shotgun (WGS) entry which is preliminary data.</text>
</comment>
<keyword evidence="5" id="KW-1185">Reference proteome</keyword>
<dbReference type="GO" id="GO:0016462">
    <property type="term" value="F:pyrophosphatase activity"/>
    <property type="evidence" value="ECO:0007669"/>
    <property type="project" value="TreeGrafter"/>
</dbReference>
<dbReference type="SUPFAM" id="SSF109604">
    <property type="entry name" value="HD-domain/PDEase-like"/>
    <property type="match status" value="1"/>
</dbReference>
<dbReference type="Gene3D" id="1.10.3210.10">
    <property type="entry name" value="Hypothetical protein af1432"/>
    <property type="match status" value="1"/>
</dbReference>
<dbReference type="Proteomes" id="UP000309561">
    <property type="component" value="Unassembled WGS sequence"/>
</dbReference>
<dbReference type="InterPro" id="IPR043129">
    <property type="entry name" value="ATPase_NBD"/>
</dbReference>
<feature type="domain" description="Ppx/GppA phosphatase N-terminal" evidence="2">
    <location>
        <begin position="18"/>
        <end position="298"/>
    </location>
</feature>
<dbReference type="PANTHER" id="PTHR30005:SF0">
    <property type="entry name" value="RETROGRADE REGULATION PROTEIN 2"/>
    <property type="match status" value="1"/>
</dbReference>
<dbReference type="InterPro" id="IPR003695">
    <property type="entry name" value="Ppx_GppA_N"/>
</dbReference>
<proteinExistence type="predicted"/>
<dbReference type="SUPFAM" id="SSF53067">
    <property type="entry name" value="Actin-like ATPase domain"/>
    <property type="match status" value="2"/>
</dbReference>
<organism evidence="4 5">
    <name type="scientific">Sulfurimonas crateris</name>
    <dbReference type="NCBI Taxonomy" id="2574727"/>
    <lineage>
        <taxon>Bacteria</taxon>
        <taxon>Pseudomonadati</taxon>
        <taxon>Campylobacterota</taxon>
        <taxon>Epsilonproteobacteria</taxon>
        <taxon>Campylobacterales</taxon>
        <taxon>Sulfurimonadaceae</taxon>
        <taxon>Sulfurimonas</taxon>
    </lineage>
</organism>
<dbReference type="EMBL" id="SZPX01000005">
    <property type="protein sequence ID" value="TKI69236.1"/>
    <property type="molecule type" value="Genomic_DNA"/>
</dbReference>
<reference evidence="4 5" key="1">
    <citation type="submission" date="2019-04" db="EMBL/GenBank/DDBJ databases">
        <title>Sulfurimonas crateris sp. nov. a facultative anaerobic sulfur-oxidizing chemolithautotrophic bacterium isolated from a terrestrial mud vulcano.</title>
        <authorList>
            <person name="Ratnikova N.M."/>
            <person name="Slobodkin A.I."/>
            <person name="Merkel A.Y."/>
            <person name="Novikov A."/>
            <person name="Bonch-Osmolovskaya E.A."/>
            <person name="Slobodkina G.B."/>
        </authorList>
    </citation>
    <scope>NUCLEOTIDE SEQUENCE [LARGE SCALE GENOMIC DNA]</scope>
    <source>
        <strain evidence="4 5">SN118</strain>
    </source>
</reference>
<dbReference type="PANTHER" id="PTHR30005">
    <property type="entry name" value="EXOPOLYPHOSPHATASE"/>
    <property type="match status" value="1"/>
</dbReference>
<dbReference type="Gene3D" id="3.30.420.40">
    <property type="match status" value="1"/>
</dbReference>
<dbReference type="InterPro" id="IPR030673">
    <property type="entry name" value="PyroPPase_GppA_Ppx"/>
</dbReference>
<evidence type="ECO:0000313" key="4">
    <source>
        <dbReference type="EMBL" id="TKI69236.1"/>
    </source>
</evidence>
<dbReference type="AlphaFoldDB" id="A0A4U2Z4N8"/>
<evidence type="ECO:0000259" key="2">
    <source>
        <dbReference type="Pfam" id="PF02541"/>
    </source>
</evidence>
<protein>
    <submittedName>
        <fullName evidence="4">Ppx/GppA family phosphatase</fullName>
    </submittedName>
</protein>
<dbReference type="Gene3D" id="3.30.420.150">
    <property type="entry name" value="Exopolyphosphatase. Domain 2"/>
    <property type="match status" value="1"/>
</dbReference>
<dbReference type="InterPro" id="IPR050273">
    <property type="entry name" value="GppA/Ppx_hydrolase"/>
</dbReference>
<dbReference type="OrthoDB" id="9793035at2"/>
<evidence type="ECO:0000256" key="1">
    <source>
        <dbReference type="ARBA" id="ARBA00022801"/>
    </source>
</evidence>
<keyword evidence="1" id="KW-0378">Hydrolase</keyword>
<dbReference type="Pfam" id="PF02541">
    <property type="entry name" value="Ppx-GppA"/>
    <property type="match status" value="1"/>
</dbReference>
<dbReference type="RefSeq" id="WP_137013659.1">
    <property type="nucleotide sequence ID" value="NZ_SZPX01000005.1"/>
</dbReference>
<dbReference type="InterPro" id="IPR048950">
    <property type="entry name" value="Ppx_GppA_C"/>
</dbReference>
<feature type="domain" description="Ppx/GppA phosphatase C-terminal" evidence="3">
    <location>
        <begin position="319"/>
        <end position="462"/>
    </location>
</feature>
<accession>A0A4U2Z4N8</accession>
<name>A0A4U2Z4N8_9BACT</name>
<evidence type="ECO:0000313" key="5">
    <source>
        <dbReference type="Proteomes" id="UP000309561"/>
    </source>
</evidence>
<gene>
    <name evidence="4" type="ORF">FCU45_06855</name>
</gene>
<evidence type="ECO:0000259" key="3">
    <source>
        <dbReference type="Pfam" id="PF21447"/>
    </source>
</evidence>
<dbReference type="Pfam" id="PF21447">
    <property type="entry name" value="Ppx-GppA_III"/>
    <property type="match status" value="1"/>
</dbReference>